<dbReference type="EMBL" id="PSQE01000001">
    <property type="protein sequence ID" value="RHN80818.1"/>
    <property type="molecule type" value="Genomic_DNA"/>
</dbReference>
<evidence type="ECO:0000313" key="3">
    <source>
        <dbReference type="EMBL" id="RHN80818.1"/>
    </source>
</evidence>
<feature type="compositionally biased region" description="Basic and acidic residues" evidence="1">
    <location>
        <begin position="1"/>
        <end position="12"/>
    </location>
</feature>
<gene>
    <name evidence="2" type="ORF">MtrDRAFT_AC147963g1v2</name>
    <name evidence="3" type="ORF">MtrunA17_Chr1g0192351</name>
</gene>
<reference evidence="3" key="3">
    <citation type="journal article" date="2018" name="Nat. Plants">
        <title>Whole-genome landscape of Medicago truncatula symbiotic genes.</title>
        <authorList>
            <person name="Pecrix Y."/>
            <person name="Gamas P."/>
            <person name="Carrere S."/>
        </authorList>
    </citation>
    <scope>NUCLEOTIDE SEQUENCE</scope>
    <source>
        <tissue evidence="3">Leaves</tissue>
    </source>
</reference>
<proteinExistence type="predicted"/>
<dbReference type="Proteomes" id="UP000265566">
    <property type="component" value="Chromosome 1"/>
</dbReference>
<protein>
    <submittedName>
        <fullName evidence="2">Uncharacterized protein</fullName>
    </submittedName>
</protein>
<evidence type="ECO:0000256" key="1">
    <source>
        <dbReference type="SAM" id="MobiDB-lite"/>
    </source>
</evidence>
<evidence type="ECO:0000313" key="2">
    <source>
        <dbReference type="EMBL" id="ABD28334.1"/>
    </source>
</evidence>
<name>Q2HW49_MEDTR</name>
<dbReference type="AlphaFoldDB" id="Q2HW49"/>
<reference evidence="2" key="1">
    <citation type="submission" date="2004-04" db="EMBL/GenBank/DDBJ databases">
        <authorList>
            <person name="Town C.D."/>
        </authorList>
    </citation>
    <scope>NUCLEOTIDE SEQUENCE</scope>
</reference>
<dbReference type="Gramene" id="rna4785">
    <property type="protein sequence ID" value="RHN80818.1"/>
    <property type="gene ID" value="gene4785"/>
</dbReference>
<organism evidence="2">
    <name type="scientific">Medicago truncatula</name>
    <name type="common">Barrel medic</name>
    <name type="synonym">Medicago tribuloides</name>
    <dbReference type="NCBI Taxonomy" id="3880"/>
    <lineage>
        <taxon>Eukaryota</taxon>
        <taxon>Viridiplantae</taxon>
        <taxon>Streptophyta</taxon>
        <taxon>Embryophyta</taxon>
        <taxon>Tracheophyta</taxon>
        <taxon>Spermatophyta</taxon>
        <taxon>Magnoliopsida</taxon>
        <taxon>eudicotyledons</taxon>
        <taxon>Gunneridae</taxon>
        <taxon>Pentapetalae</taxon>
        <taxon>rosids</taxon>
        <taxon>fabids</taxon>
        <taxon>Fabales</taxon>
        <taxon>Fabaceae</taxon>
        <taxon>Papilionoideae</taxon>
        <taxon>50 kb inversion clade</taxon>
        <taxon>NPAAA clade</taxon>
        <taxon>Hologalegina</taxon>
        <taxon>IRL clade</taxon>
        <taxon>Trifolieae</taxon>
        <taxon>Medicago</taxon>
    </lineage>
</organism>
<feature type="region of interest" description="Disordered" evidence="1">
    <location>
        <begin position="1"/>
        <end position="24"/>
    </location>
</feature>
<reference evidence="2" key="2">
    <citation type="submission" date="2007-03" db="EMBL/GenBank/DDBJ databases">
        <authorList>
            <consortium name="The International Medicago Genome Annotation Group"/>
        </authorList>
    </citation>
    <scope>NUCLEOTIDE SEQUENCE</scope>
</reference>
<sequence>MCFLESKREGSKINRFSSKSPPPPPAAEVLLVVKQPSGSLRLRVVGSSFCMAVVMWEEGGGWADGGGGIDWMVVMAVLTRWCEESLFLEGERGGREKVRKI</sequence>
<dbReference type="EMBL" id="AC147963">
    <property type="protein sequence ID" value="ABD28334.1"/>
    <property type="molecule type" value="Genomic_DNA"/>
</dbReference>
<accession>Q2HW49</accession>